<protein>
    <recommendedName>
        <fullName evidence="6">F-box domain-containing protein</fullName>
    </recommendedName>
</protein>
<dbReference type="AlphaFoldDB" id="A0A177UEX0"/>
<proteinExistence type="predicted"/>
<reference evidence="3" key="2">
    <citation type="journal article" date="2019" name="IMA Fungus">
        <title>Genome sequencing and comparison of five Tilletia species to identify candidate genes for the detection of regulated species infecting wheat.</title>
        <authorList>
            <person name="Nguyen H.D.T."/>
            <person name="Sultana T."/>
            <person name="Kesanakurti P."/>
            <person name="Hambleton S."/>
        </authorList>
    </citation>
    <scope>NUCLEOTIDE SEQUENCE</scope>
    <source>
        <strain evidence="3">DAOMC 238032</strain>
    </source>
</reference>
<dbReference type="Proteomes" id="UP000077671">
    <property type="component" value="Unassembled WGS sequence"/>
</dbReference>
<organism evidence="3 4">
    <name type="scientific">Tilletia caries</name>
    <name type="common">wheat bunt fungus</name>
    <dbReference type="NCBI Taxonomy" id="13290"/>
    <lineage>
        <taxon>Eukaryota</taxon>
        <taxon>Fungi</taxon>
        <taxon>Dikarya</taxon>
        <taxon>Basidiomycota</taxon>
        <taxon>Ustilaginomycotina</taxon>
        <taxon>Exobasidiomycetes</taxon>
        <taxon>Tilletiales</taxon>
        <taxon>Tilletiaceae</taxon>
        <taxon>Tilletia</taxon>
    </lineage>
</organism>
<dbReference type="EMBL" id="CAJHJG010007052">
    <property type="protein sequence ID" value="CAD6962356.1"/>
    <property type="molecule type" value="Genomic_DNA"/>
</dbReference>
<comment type="caution">
    <text evidence="3">The sequence shown here is derived from an EMBL/GenBank/DDBJ whole genome shotgun (WGS) entry which is preliminary data.</text>
</comment>
<evidence type="ECO:0000313" key="4">
    <source>
        <dbReference type="Proteomes" id="UP000077671"/>
    </source>
</evidence>
<evidence type="ECO:0000313" key="2">
    <source>
        <dbReference type="EMBL" id="CAD6962356.1"/>
    </source>
</evidence>
<dbReference type="Proteomes" id="UP000836402">
    <property type="component" value="Unassembled WGS sequence"/>
</dbReference>
<feature type="compositionally biased region" description="Polar residues" evidence="1">
    <location>
        <begin position="297"/>
        <end position="306"/>
    </location>
</feature>
<reference evidence="3" key="1">
    <citation type="submission" date="2016-04" db="EMBL/GenBank/DDBJ databases">
        <authorList>
            <person name="Nguyen H.D."/>
            <person name="Kesanakurti P."/>
            <person name="Cullis J."/>
            <person name="Levesque C.A."/>
            <person name="Hambleton S."/>
        </authorList>
    </citation>
    <scope>NUCLEOTIDE SEQUENCE</scope>
    <source>
        <strain evidence="3">DAOMC 238032</strain>
    </source>
</reference>
<evidence type="ECO:0008006" key="6">
    <source>
        <dbReference type="Google" id="ProtNLM"/>
    </source>
</evidence>
<dbReference type="InterPro" id="IPR032675">
    <property type="entry name" value="LRR_dom_sf"/>
</dbReference>
<feature type="region of interest" description="Disordered" evidence="1">
    <location>
        <begin position="276"/>
        <end position="320"/>
    </location>
</feature>
<sequence length="356" mass="40645">MSVSSLPCELVVLIIQHACDNGEAVSMSLVSRQFQYLTESILYRHLSISSSQVLKLLVRSLSSRPHLAQHVRSLAIYTGRVPFDVAYRLARLLMPYQERLMRLQVRFPASDLVPALYFLEALNPAHFEWITSPTWMIRPGELFQRFLTKWTRLKTLRLGNFFLDSVLASSIAALPQITHLTLLGQSNKNLEVESVRTLLEGIPRLTVLEVGDCPLRRRVIIETELGIERAAGGVKCEYADGEDEVPRRQPGRLLLSRAYSHPVALSAPLASLSEWSNDGNGSRRAIPESPLEDHVLSPNSAPTQELLSLGPDYDHEHNPSRLDMHTMKRFVSESDFNHYHHREWHRRRVHILRWVT</sequence>
<name>A0A177UEX0_9BASI</name>
<dbReference type="SUPFAM" id="SSF52047">
    <property type="entry name" value="RNI-like"/>
    <property type="match status" value="1"/>
</dbReference>
<reference evidence="2" key="3">
    <citation type="submission" date="2020-10" db="EMBL/GenBank/DDBJ databases">
        <authorList>
            <person name="Sedaghatjoo S."/>
        </authorList>
    </citation>
    <scope>NUCLEOTIDE SEQUENCE</scope>
    <source>
        <strain evidence="2">AZH3</strain>
    </source>
</reference>
<evidence type="ECO:0000313" key="5">
    <source>
        <dbReference type="Proteomes" id="UP000836402"/>
    </source>
</evidence>
<dbReference type="EMBL" id="LWDD02000446">
    <property type="protein sequence ID" value="KAE8260786.1"/>
    <property type="molecule type" value="Genomic_DNA"/>
</dbReference>
<keyword evidence="5" id="KW-1185">Reference proteome</keyword>
<evidence type="ECO:0000256" key="1">
    <source>
        <dbReference type="SAM" id="MobiDB-lite"/>
    </source>
</evidence>
<dbReference type="Gene3D" id="3.80.10.10">
    <property type="entry name" value="Ribonuclease Inhibitor"/>
    <property type="match status" value="1"/>
</dbReference>
<gene>
    <name evidence="3" type="ORF">A4X03_0g3699</name>
    <name evidence="2" type="ORF">JKIAZH3_G1696</name>
</gene>
<evidence type="ECO:0000313" key="3">
    <source>
        <dbReference type="EMBL" id="KAE8260786.1"/>
    </source>
</evidence>
<accession>A0A177UEX0</accession>